<dbReference type="Proteomes" id="UP000594205">
    <property type="component" value="Chromosome"/>
</dbReference>
<evidence type="ECO:0000313" key="2">
    <source>
        <dbReference type="EMBL" id="QOV35174.1"/>
    </source>
</evidence>
<dbReference type="AlphaFoldDB" id="A0A7M2SFU3"/>
<feature type="region of interest" description="Disordered" evidence="1">
    <location>
        <begin position="1"/>
        <end position="31"/>
    </location>
</feature>
<gene>
    <name evidence="2" type="ORF">IM697_34655</name>
</gene>
<accession>A0A7M2SFU3</accession>
<dbReference type="KEGG" id="sfeu:IM697_34655"/>
<reference evidence="2 3" key="1">
    <citation type="submission" date="2020-10" db="EMBL/GenBank/DDBJ databases">
        <title>Streptomyces ferrugineus complate genome analysis.</title>
        <authorList>
            <person name="Anwar N."/>
        </authorList>
    </citation>
    <scope>NUCLEOTIDE SEQUENCE [LARGE SCALE GENOMIC DNA]</scope>
    <source>
        <strain evidence="2 3">CCTCC AA2014009</strain>
    </source>
</reference>
<keyword evidence="3" id="KW-1185">Reference proteome</keyword>
<protein>
    <submittedName>
        <fullName evidence="2">Uncharacterized protein</fullName>
    </submittedName>
</protein>
<organism evidence="2 3">
    <name type="scientific">Streptomyces ferrugineus</name>
    <dbReference type="NCBI Taxonomy" id="1413221"/>
    <lineage>
        <taxon>Bacteria</taxon>
        <taxon>Bacillati</taxon>
        <taxon>Actinomycetota</taxon>
        <taxon>Actinomycetes</taxon>
        <taxon>Kitasatosporales</taxon>
        <taxon>Streptomycetaceae</taxon>
        <taxon>Streptomyces</taxon>
    </lineage>
</organism>
<dbReference type="EMBL" id="CP063373">
    <property type="protein sequence ID" value="QOV35174.1"/>
    <property type="molecule type" value="Genomic_DNA"/>
</dbReference>
<evidence type="ECO:0000313" key="3">
    <source>
        <dbReference type="Proteomes" id="UP000594205"/>
    </source>
</evidence>
<sequence>MDRERSVGRGERDTPQRVDDSEFQDITRDPVDARRLRESLEKLADGASNDTLKEMAKEVLSGRVSLREAVTVPAYGEALIEGGRPFREAWGQLSEAERMQLAAEGEREYQAKRAEMEEERRQAQSGTRDRGNARHSGRGWSAY</sequence>
<feature type="compositionally biased region" description="Basic and acidic residues" evidence="1">
    <location>
        <begin position="104"/>
        <end position="132"/>
    </location>
</feature>
<feature type="region of interest" description="Disordered" evidence="1">
    <location>
        <begin position="101"/>
        <end position="143"/>
    </location>
</feature>
<proteinExistence type="predicted"/>
<name>A0A7M2SFU3_9ACTN</name>
<evidence type="ECO:0000256" key="1">
    <source>
        <dbReference type="SAM" id="MobiDB-lite"/>
    </source>
</evidence>